<evidence type="ECO:0000256" key="1">
    <source>
        <dbReference type="SAM" id="MobiDB-lite"/>
    </source>
</evidence>
<keyword evidence="3" id="KW-1185">Reference proteome</keyword>
<dbReference type="RefSeq" id="WP_280602247.1">
    <property type="nucleotide sequence ID" value="NZ_JARXRN010000027.1"/>
</dbReference>
<evidence type="ECO:0008006" key="4">
    <source>
        <dbReference type="Google" id="ProtNLM"/>
    </source>
</evidence>
<dbReference type="EMBL" id="JARXRN010000027">
    <property type="protein sequence ID" value="MDH5831268.1"/>
    <property type="molecule type" value="Genomic_DNA"/>
</dbReference>
<evidence type="ECO:0000313" key="3">
    <source>
        <dbReference type="Proteomes" id="UP001156831"/>
    </source>
</evidence>
<accession>A0ABT6JLF2</accession>
<feature type="region of interest" description="Disordered" evidence="1">
    <location>
        <begin position="1"/>
        <end position="26"/>
    </location>
</feature>
<sequence>MPGADPPAFAGPTLRGKTHAAPNFKDPKMKNVKTLILASTVLAASLMHGEAQADSKYYSVGGCAPYTTGTPNYSQLRIRPESVQNQGNGYLYVICPIVRDAESSWGTTGDEAGASVSAYFRTNTAGNFQCTLNVGSNRTTLWTDTKSVSGDPGDLLSVNWSTAETQVISALNSPASLVCRLPPKGSIVAYAVHENGHTDDGVYP</sequence>
<dbReference type="Proteomes" id="UP001156831">
    <property type="component" value="Unassembled WGS sequence"/>
</dbReference>
<reference evidence="2 3" key="1">
    <citation type="submission" date="2023-04" db="EMBL/GenBank/DDBJ databases">
        <title>Luteimonas sp. M1R5S18.</title>
        <authorList>
            <person name="Sun J.-Q."/>
        </authorList>
    </citation>
    <scope>NUCLEOTIDE SEQUENCE [LARGE SCALE GENOMIC DNA]</scope>
    <source>
        <strain evidence="2 3">M1R5S18</strain>
    </source>
</reference>
<evidence type="ECO:0000313" key="2">
    <source>
        <dbReference type="EMBL" id="MDH5831268.1"/>
    </source>
</evidence>
<organism evidence="2 3">
    <name type="scientific">Luteimonas rhizosphaericola</name>
    <dbReference type="NCBI Taxonomy" id="3042024"/>
    <lineage>
        <taxon>Bacteria</taxon>
        <taxon>Pseudomonadati</taxon>
        <taxon>Pseudomonadota</taxon>
        <taxon>Gammaproteobacteria</taxon>
        <taxon>Lysobacterales</taxon>
        <taxon>Lysobacteraceae</taxon>
        <taxon>Luteimonas</taxon>
    </lineage>
</organism>
<gene>
    <name evidence="2" type="ORF">QFW80_12160</name>
</gene>
<comment type="caution">
    <text evidence="2">The sequence shown here is derived from an EMBL/GenBank/DDBJ whole genome shotgun (WGS) entry which is preliminary data.</text>
</comment>
<protein>
    <recommendedName>
        <fullName evidence="4">Secreted protein</fullName>
    </recommendedName>
</protein>
<name>A0ABT6JLF2_9GAMM</name>
<proteinExistence type="predicted"/>